<sequence>MTEVDEAYEAADAAPPLQESDGLVAVMAVATIDSNILASSPTLAIEPEPQTQKLTEPASWNTLPTELKLQILSYNLVVEGVIAAGAHDIISQAKKLTDLMLTNKEMHDLAATVYYGSNTFQISTPYLGFQHFLISRKVFQTGTFRVPNLAIGKFVRRLEFHIHVGEFVKFPSRPGEQLHKPDLRLPDELRYEPNFLCLIEPFEGGAAWREQHWQMGALRSEAFAPSAEWQYAFPALRCLKVVLKNVPCFSMPGGQKALKALQDMHKYARVPLRAFEVEVVAKRARDSCYDWDFPGAECERRDCVEVLRKLVESMIQIRTE</sequence>
<proteinExistence type="predicted"/>
<dbReference type="Proteomes" id="UP001280581">
    <property type="component" value="Unassembled WGS sequence"/>
</dbReference>
<keyword evidence="2" id="KW-1185">Reference proteome</keyword>
<dbReference type="EMBL" id="WVTA01000014">
    <property type="protein sequence ID" value="KAK3202075.1"/>
    <property type="molecule type" value="Genomic_DNA"/>
</dbReference>
<protein>
    <submittedName>
        <fullName evidence="1">Uncharacterized protein</fullName>
    </submittedName>
</protein>
<accession>A0AAN6LTQ2</accession>
<gene>
    <name evidence="1" type="ORF">GRF29_161g83182</name>
</gene>
<evidence type="ECO:0000313" key="1">
    <source>
        <dbReference type="EMBL" id="KAK3202075.1"/>
    </source>
</evidence>
<organism evidence="1 2">
    <name type="scientific">Pseudopithomyces chartarum</name>
    <dbReference type="NCBI Taxonomy" id="1892770"/>
    <lineage>
        <taxon>Eukaryota</taxon>
        <taxon>Fungi</taxon>
        <taxon>Dikarya</taxon>
        <taxon>Ascomycota</taxon>
        <taxon>Pezizomycotina</taxon>
        <taxon>Dothideomycetes</taxon>
        <taxon>Pleosporomycetidae</taxon>
        <taxon>Pleosporales</taxon>
        <taxon>Massarineae</taxon>
        <taxon>Didymosphaeriaceae</taxon>
        <taxon>Pseudopithomyces</taxon>
    </lineage>
</organism>
<reference evidence="1 2" key="1">
    <citation type="submission" date="2021-02" db="EMBL/GenBank/DDBJ databases">
        <title>Genome assembly of Pseudopithomyces chartarum.</title>
        <authorList>
            <person name="Jauregui R."/>
            <person name="Singh J."/>
            <person name="Voisey C."/>
        </authorList>
    </citation>
    <scope>NUCLEOTIDE SEQUENCE [LARGE SCALE GENOMIC DNA]</scope>
    <source>
        <strain evidence="1 2">AGR01</strain>
    </source>
</reference>
<name>A0AAN6LTQ2_9PLEO</name>
<evidence type="ECO:0000313" key="2">
    <source>
        <dbReference type="Proteomes" id="UP001280581"/>
    </source>
</evidence>
<dbReference type="AlphaFoldDB" id="A0AAN6LTQ2"/>
<comment type="caution">
    <text evidence="1">The sequence shown here is derived from an EMBL/GenBank/DDBJ whole genome shotgun (WGS) entry which is preliminary data.</text>
</comment>